<dbReference type="EMBL" id="OZ034816">
    <property type="protein sequence ID" value="CAL1376322.1"/>
    <property type="molecule type" value="Genomic_DNA"/>
</dbReference>
<sequence>MVALPKKEGGVGFKDLYSWNQVCLVRHMWAVLNDQQTLWIAWLKDYRLRNLDIWEVETKGSWLWNKVLQMRDKVKSALQVTDDGITWLSNPMSRFTIQVVWDTIRPKQPIVPWHELVWRKH</sequence>
<reference evidence="1 2" key="1">
    <citation type="submission" date="2024-04" db="EMBL/GenBank/DDBJ databases">
        <authorList>
            <person name="Fracassetti M."/>
        </authorList>
    </citation>
    <scope>NUCLEOTIDE SEQUENCE [LARGE SCALE GENOMIC DNA]</scope>
</reference>
<keyword evidence="2" id="KW-1185">Reference proteome</keyword>
<protein>
    <submittedName>
        <fullName evidence="1">Uncharacterized protein</fullName>
    </submittedName>
</protein>
<name>A0AAV2DS08_9ROSI</name>
<gene>
    <name evidence="1" type="ORF">LTRI10_LOCUS18060</name>
</gene>
<dbReference type="Proteomes" id="UP001497516">
    <property type="component" value="Chromosome 3"/>
</dbReference>
<accession>A0AAV2DS08</accession>
<evidence type="ECO:0000313" key="2">
    <source>
        <dbReference type="Proteomes" id="UP001497516"/>
    </source>
</evidence>
<evidence type="ECO:0000313" key="1">
    <source>
        <dbReference type="EMBL" id="CAL1376322.1"/>
    </source>
</evidence>
<proteinExistence type="predicted"/>
<dbReference type="AlphaFoldDB" id="A0AAV2DS08"/>
<organism evidence="1 2">
    <name type="scientific">Linum trigynum</name>
    <dbReference type="NCBI Taxonomy" id="586398"/>
    <lineage>
        <taxon>Eukaryota</taxon>
        <taxon>Viridiplantae</taxon>
        <taxon>Streptophyta</taxon>
        <taxon>Embryophyta</taxon>
        <taxon>Tracheophyta</taxon>
        <taxon>Spermatophyta</taxon>
        <taxon>Magnoliopsida</taxon>
        <taxon>eudicotyledons</taxon>
        <taxon>Gunneridae</taxon>
        <taxon>Pentapetalae</taxon>
        <taxon>rosids</taxon>
        <taxon>fabids</taxon>
        <taxon>Malpighiales</taxon>
        <taxon>Linaceae</taxon>
        <taxon>Linum</taxon>
    </lineage>
</organism>